<gene>
    <name evidence="1" type="ORF">SAMN04488539_0582</name>
</gene>
<dbReference type="STRING" id="1203190.GCA_000312345_00194"/>
<accession>A0A1H1MQ13</accession>
<keyword evidence="2" id="KW-1185">Reference proteome</keyword>
<dbReference type="Proteomes" id="UP000182237">
    <property type="component" value="Chromosome I"/>
</dbReference>
<evidence type="ECO:0000313" key="1">
    <source>
        <dbReference type="EMBL" id="SDR88807.1"/>
    </source>
</evidence>
<dbReference type="AlphaFoldDB" id="A0A1H1MQ13"/>
<protein>
    <submittedName>
        <fullName evidence="1">Uncharacterized protein</fullName>
    </submittedName>
</protein>
<organism evidence="1 2">
    <name type="scientific">Corynebacterium timonense</name>
    <dbReference type="NCBI Taxonomy" id="441500"/>
    <lineage>
        <taxon>Bacteria</taxon>
        <taxon>Bacillati</taxon>
        <taxon>Actinomycetota</taxon>
        <taxon>Actinomycetes</taxon>
        <taxon>Mycobacteriales</taxon>
        <taxon>Corynebacteriaceae</taxon>
        <taxon>Corynebacterium</taxon>
    </lineage>
</organism>
<name>A0A1H1MQ13_9CORY</name>
<dbReference type="eggNOG" id="ENOG5030TKF">
    <property type="taxonomic scope" value="Bacteria"/>
</dbReference>
<reference evidence="1 2" key="1">
    <citation type="submission" date="2016-10" db="EMBL/GenBank/DDBJ databases">
        <authorList>
            <person name="de Groot N.N."/>
        </authorList>
    </citation>
    <scope>NUCLEOTIDE SEQUENCE [LARGE SCALE GENOMIC DNA]</scope>
    <source>
        <strain evidence="1 2">DSM 45434</strain>
    </source>
</reference>
<sequence length="240" mass="26399">MERETGDLALTRTAVEGIDDELFTRYKGGWPHEIGIALWDAVYSMSARYSGVKAGLARLRDGLHERGMSTDSLSVVAHLDERVVIEAMGAGRVAPGRPRSTTKAAAAREVARRFRDVNIETAADLRSFAYPTGSRRPDEDRVAALIRAYSGVYGCGPVTAEYFLMLLGVPGLKADRRLVSFVSRAVGRTVSSREARRLLVDVYETLAEEGACKATLLEFDHAIWLHETSRHEGPRAQGLH</sequence>
<dbReference type="OrthoDB" id="2962349at2"/>
<evidence type="ECO:0000313" key="2">
    <source>
        <dbReference type="Proteomes" id="UP000182237"/>
    </source>
</evidence>
<proteinExistence type="predicted"/>
<dbReference type="RefSeq" id="WP_040420642.1">
    <property type="nucleotide sequence ID" value="NZ_LT629765.1"/>
</dbReference>
<dbReference type="EMBL" id="LT629765">
    <property type="protein sequence ID" value="SDR88807.1"/>
    <property type="molecule type" value="Genomic_DNA"/>
</dbReference>